<feature type="transmembrane region" description="Helical" evidence="15">
    <location>
        <begin position="117"/>
        <end position="136"/>
    </location>
</feature>
<dbReference type="OrthoDB" id="292747at2759"/>
<keyword evidence="5 15" id="KW-0328">Glycosyltransferase</keyword>
<evidence type="ECO:0000259" key="16">
    <source>
        <dbReference type="PROSITE" id="PS50919"/>
    </source>
</evidence>
<comment type="function">
    <text evidence="15">Transfers mannose from Dol-P-mannose to Ser or Thr residues on proteins.</text>
</comment>
<feature type="domain" description="MIR" evidence="16">
    <location>
        <begin position="433"/>
        <end position="489"/>
    </location>
</feature>
<comment type="catalytic activity">
    <reaction evidence="14 15">
        <text>a di-trans,poly-cis-dolichyl beta-D-mannosyl phosphate + L-seryl-[protein] = 3-O-(alpha-D-mannosyl)-L-seryl-[protein] + a di-trans,poly-cis-dolichyl phosphate + H(+)</text>
        <dbReference type="Rhea" id="RHEA:17377"/>
        <dbReference type="Rhea" id="RHEA-COMP:9863"/>
        <dbReference type="Rhea" id="RHEA-COMP:13546"/>
        <dbReference type="Rhea" id="RHEA-COMP:19498"/>
        <dbReference type="Rhea" id="RHEA-COMP:19501"/>
        <dbReference type="ChEBI" id="CHEBI:15378"/>
        <dbReference type="ChEBI" id="CHEBI:29999"/>
        <dbReference type="ChEBI" id="CHEBI:57683"/>
        <dbReference type="ChEBI" id="CHEBI:58211"/>
        <dbReference type="ChEBI" id="CHEBI:137321"/>
        <dbReference type="EC" id="2.4.1.109"/>
    </reaction>
</comment>
<dbReference type="PROSITE" id="PS50919">
    <property type="entry name" value="MIR"/>
    <property type="match status" value="3"/>
</dbReference>
<dbReference type="AlphaFoldDB" id="A0A8H7PTX2"/>
<feature type="transmembrane region" description="Helical" evidence="15">
    <location>
        <begin position="206"/>
        <end position="231"/>
    </location>
</feature>
<dbReference type="Pfam" id="PF16192">
    <property type="entry name" value="PMT_4TMC"/>
    <property type="match status" value="1"/>
</dbReference>
<keyword evidence="9 15" id="KW-0256">Endoplasmic reticulum</keyword>
<dbReference type="InterPro" id="IPR036300">
    <property type="entry name" value="MIR_dom_sf"/>
</dbReference>
<dbReference type="Pfam" id="PF02815">
    <property type="entry name" value="MIR"/>
    <property type="match status" value="1"/>
</dbReference>
<feature type="transmembrane region" description="Helical" evidence="15">
    <location>
        <begin position="252"/>
        <end position="277"/>
    </location>
</feature>
<comment type="catalytic activity">
    <reaction evidence="13 15">
        <text>a di-trans,poly-cis-dolichyl beta-D-mannosyl phosphate + L-threonyl-[protein] = 3-O-(alpha-D-mannosyl)-L-threonyl-[protein] + a di-trans,poly-cis-dolichyl phosphate + H(+)</text>
        <dbReference type="Rhea" id="RHEA:53396"/>
        <dbReference type="Rhea" id="RHEA-COMP:11060"/>
        <dbReference type="Rhea" id="RHEA-COMP:13547"/>
        <dbReference type="Rhea" id="RHEA-COMP:19498"/>
        <dbReference type="Rhea" id="RHEA-COMP:19501"/>
        <dbReference type="ChEBI" id="CHEBI:15378"/>
        <dbReference type="ChEBI" id="CHEBI:30013"/>
        <dbReference type="ChEBI" id="CHEBI:57683"/>
        <dbReference type="ChEBI" id="CHEBI:58211"/>
        <dbReference type="ChEBI" id="CHEBI:137323"/>
        <dbReference type="EC" id="2.4.1.109"/>
    </reaction>
</comment>
<evidence type="ECO:0000256" key="1">
    <source>
        <dbReference type="ARBA" id="ARBA00004477"/>
    </source>
</evidence>
<feature type="transmembrane region" description="Helical" evidence="15">
    <location>
        <begin position="628"/>
        <end position="646"/>
    </location>
</feature>
<evidence type="ECO:0000256" key="10">
    <source>
        <dbReference type="ARBA" id="ARBA00022989"/>
    </source>
</evidence>
<comment type="subcellular location">
    <subcellularLocation>
        <location evidence="1 15">Endoplasmic reticulum membrane</location>
        <topology evidence="1 15">Multi-pass membrane protein</topology>
    </subcellularLocation>
</comment>
<evidence type="ECO:0000313" key="18">
    <source>
        <dbReference type="Proteomes" id="UP000654370"/>
    </source>
</evidence>
<evidence type="ECO:0000256" key="13">
    <source>
        <dbReference type="ARBA" id="ARBA00045085"/>
    </source>
</evidence>
<comment type="caution">
    <text evidence="17">The sequence shown here is derived from an EMBL/GenBank/DDBJ whole genome shotgun (WGS) entry which is preliminary data.</text>
</comment>
<keyword evidence="8" id="KW-0677">Repeat</keyword>
<dbReference type="EMBL" id="JAEPQZ010000006">
    <property type="protein sequence ID" value="KAG2180267.1"/>
    <property type="molecule type" value="Genomic_DNA"/>
</dbReference>
<evidence type="ECO:0000256" key="12">
    <source>
        <dbReference type="ARBA" id="ARBA00023180"/>
    </source>
</evidence>
<organism evidence="17 18">
    <name type="scientific">Mortierella isabellina</name>
    <name type="common">Filamentous fungus</name>
    <name type="synonym">Umbelopsis isabellina</name>
    <dbReference type="NCBI Taxonomy" id="91625"/>
    <lineage>
        <taxon>Eukaryota</taxon>
        <taxon>Fungi</taxon>
        <taxon>Fungi incertae sedis</taxon>
        <taxon>Mucoromycota</taxon>
        <taxon>Mucoromycotina</taxon>
        <taxon>Umbelopsidomycetes</taxon>
        <taxon>Umbelopsidales</taxon>
        <taxon>Umbelopsidaceae</taxon>
        <taxon>Umbelopsis</taxon>
    </lineage>
</organism>
<dbReference type="GO" id="GO:0004169">
    <property type="term" value="F:dolichyl-phosphate-mannose-protein mannosyltransferase activity"/>
    <property type="evidence" value="ECO:0007669"/>
    <property type="project" value="UniProtKB-UniRule"/>
</dbReference>
<reference evidence="17" key="1">
    <citation type="submission" date="2020-12" db="EMBL/GenBank/DDBJ databases">
        <title>Metabolic potential, ecology and presence of endohyphal bacteria is reflected in genomic diversity of Mucoromycotina.</title>
        <authorList>
            <person name="Muszewska A."/>
            <person name="Okrasinska A."/>
            <person name="Steczkiewicz K."/>
            <person name="Drgas O."/>
            <person name="Orlowska M."/>
            <person name="Perlinska-Lenart U."/>
            <person name="Aleksandrzak-Piekarczyk T."/>
            <person name="Szatraj K."/>
            <person name="Zielenkiewicz U."/>
            <person name="Pilsyk S."/>
            <person name="Malc E."/>
            <person name="Mieczkowski P."/>
            <person name="Kruszewska J.S."/>
            <person name="Biernat P."/>
            <person name="Pawlowska J."/>
        </authorList>
    </citation>
    <scope>NUCLEOTIDE SEQUENCE</scope>
    <source>
        <strain evidence="17">WA0000067209</strain>
    </source>
</reference>
<dbReference type="PANTHER" id="PTHR10050">
    <property type="entry name" value="DOLICHYL-PHOSPHATE-MANNOSE--PROTEIN MANNOSYLTRANSFERASE"/>
    <property type="match status" value="1"/>
</dbReference>
<dbReference type="UniPathway" id="UPA00378"/>
<dbReference type="Proteomes" id="UP000654370">
    <property type="component" value="Unassembled WGS sequence"/>
</dbReference>
<name>A0A8H7PTX2_MORIS</name>
<evidence type="ECO:0000256" key="8">
    <source>
        <dbReference type="ARBA" id="ARBA00022737"/>
    </source>
</evidence>
<keyword evidence="18" id="KW-1185">Reference proteome</keyword>
<dbReference type="SMART" id="SM00472">
    <property type="entry name" value="MIR"/>
    <property type="match status" value="3"/>
</dbReference>
<evidence type="ECO:0000256" key="7">
    <source>
        <dbReference type="ARBA" id="ARBA00022692"/>
    </source>
</evidence>
<accession>A0A8H7PTX2</accession>
<keyword evidence="12" id="KW-0325">Glycoprotein</keyword>
<evidence type="ECO:0000256" key="4">
    <source>
        <dbReference type="ARBA" id="ARBA00012839"/>
    </source>
</evidence>
<feature type="non-terminal residue" evidence="17">
    <location>
        <position position="1"/>
    </location>
</feature>
<dbReference type="InterPro" id="IPR032421">
    <property type="entry name" value="PMT_4TMC"/>
</dbReference>
<evidence type="ECO:0000256" key="3">
    <source>
        <dbReference type="ARBA" id="ARBA00007222"/>
    </source>
</evidence>
<feature type="transmembrane region" description="Helical" evidence="15">
    <location>
        <begin position="658"/>
        <end position="677"/>
    </location>
</feature>
<comment type="pathway">
    <text evidence="2 15">Protein modification; protein glycosylation.</text>
</comment>
<evidence type="ECO:0000256" key="2">
    <source>
        <dbReference type="ARBA" id="ARBA00004922"/>
    </source>
</evidence>
<keyword evidence="10 15" id="KW-1133">Transmembrane helix</keyword>
<keyword evidence="6 15" id="KW-0808">Transferase</keyword>
<proteinExistence type="inferred from homology"/>
<evidence type="ECO:0000256" key="14">
    <source>
        <dbReference type="ARBA" id="ARBA00045102"/>
    </source>
</evidence>
<dbReference type="EC" id="2.4.1.109" evidence="4 15"/>
<comment type="similarity">
    <text evidence="3 15">Belongs to the glycosyltransferase 39 family.</text>
</comment>
<feature type="domain" description="MIR" evidence="16">
    <location>
        <begin position="306"/>
        <end position="361"/>
    </location>
</feature>
<feature type="transmembrane region" description="Helical" evidence="15">
    <location>
        <begin position="21"/>
        <end position="45"/>
    </location>
</feature>
<evidence type="ECO:0000256" key="11">
    <source>
        <dbReference type="ARBA" id="ARBA00023136"/>
    </source>
</evidence>
<dbReference type="Pfam" id="PF02366">
    <property type="entry name" value="PMT"/>
    <property type="match status" value="1"/>
</dbReference>
<dbReference type="GO" id="GO:0005789">
    <property type="term" value="C:endoplasmic reticulum membrane"/>
    <property type="evidence" value="ECO:0007669"/>
    <property type="project" value="UniProtKB-SubCell"/>
</dbReference>
<protein>
    <recommendedName>
        <fullName evidence="4 15">Dolichyl-phosphate-mannose--protein mannosyltransferase</fullName>
        <ecNumber evidence="4 15">2.4.1.109</ecNumber>
    </recommendedName>
</protein>
<evidence type="ECO:0000313" key="17">
    <source>
        <dbReference type="EMBL" id="KAG2180267.1"/>
    </source>
</evidence>
<dbReference type="InterPro" id="IPR003342">
    <property type="entry name" value="ArnT-like_N"/>
</dbReference>
<feature type="transmembrane region" description="Helical" evidence="15">
    <location>
        <begin position="605"/>
        <end position="622"/>
    </location>
</feature>
<feature type="transmembrane region" description="Helical" evidence="15">
    <location>
        <begin position="165"/>
        <end position="186"/>
    </location>
</feature>
<keyword evidence="7 15" id="KW-0812">Transmembrane</keyword>
<dbReference type="Gene3D" id="2.80.10.50">
    <property type="match status" value="1"/>
</dbReference>
<dbReference type="InterPro" id="IPR016093">
    <property type="entry name" value="MIR_motif"/>
</dbReference>
<evidence type="ECO:0000256" key="9">
    <source>
        <dbReference type="ARBA" id="ARBA00022824"/>
    </source>
</evidence>
<evidence type="ECO:0000256" key="5">
    <source>
        <dbReference type="ARBA" id="ARBA00022676"/>
    </source>
</evidence>
<gene>
    <name evidence="17" type="ORF">INT43_004056</name>
</gene>
<feature type="domain" description="MIR" evidence="16">
    <location>
        <begin position="368"/>
        <end position="423"/>
    </location>
</feature>
<dbReference type="InterPro" id="IPR027005">
    <property type="entry name" value="PMT-like"/>
</dbReference>
<keyword evidence="11 15" id="KW-0472">Membrane</keyword>
<dbReference type="PANTHER" id="PTHR10050:SF50">
    <property type="entry name" value="DOLICHYL-PHOSPHATE-MANNOSE--PROTEIN MANNOSYLTRANSFERASE 1-RELATED"/>
    <property type="match status" value="1"/>
</dbReference>
<dbReference type="SUPFAM" id="SSF82109">
    <property type="entry name" value="MIR domain"/>
    <property type="match status" value="1"/>
</dbReference>
<sequence>MSKSLYIESEHKLKDSRLHKSSGFSNLDFVAVAALTAWTGFIRLWKISQPNGVVFDEVHFGKFAAKYVNGAYFTDVHPPLGKLLIAGWAWVCGFAGDFLFEKIGDTYQDTGVPYVNMRFLNCFLGLLTVPILFATLRSAGFTRITSVTAALALCHENGMVANNRLILLDSILLFFIAFTNFFWINFVKAQTQPFGWSWWSNLALTGLGLGLAISTKWVGLFTIATIGVHTISQLWNIVGDRRIAVRTLSAHIVSRAVCLAILPLVIYYISFVVHFAVLNQLGDANSFMSGRFQYSLAGVKYHDGTVELVSNNAQIEIRHVATAGGYLHSHGHLYPSESKQQQITLYPFKKDENNVWRIFKKPTNNTSSDTIEHGNIVHLKHVTTGAFLHSHNIRAPLSPGEHYNEASGYNFEDMNNDWEIEIVDYDQSDQQSRTALKALKSKFRLRHVVTDCYLISKNLKLPKWGFGQIEVACLKSAKPKNVIWYIETSIPEIADNEAKIVKYSVMTTFEKFVELHKVMWNINNGLTKSHPYDSRPSQWPVLHRGINYYNQNGSYVYMLGNPVVYFGTDLAIAIVALGYVLRSFVQKRHIDTSVFSLAPHVERTMGYFFKGWFLHFLPFFLMKRQLFLHHYLPALYFAILLAATLFESLIVKSSRRKRLLAAAFVNIGVYYVYRSLIPITYGEPWSRESCVASKWLSTWDYNCN</sequence>
<evidence type="ECO:0000256" key="15">
    <source>
        <dbReference type="RuleBase" id="RU367007"/>
    </source>
</evidence>
<evidence type="ECO:0000256" key="6">
    <source>
        <dbReference type="ARBA" id="ARBA00022679"/>
    </source>
</evidence>
<feature type="transmembrane region" description="Helical" evidence="15">
    <location>
        <begin position="563"/>
        <end position="585"/>
    </location>
</feature>